<keyword evidence="1" id="KW-0472">Membrane</keyword>
<dbReference type="EMBL" id="LAOI01000001">
    <property type="protein sequence ID" value="KJV89273.1"/>
    <property type="molecule type" value="Genomic_DNA"/>
</dbReference>
<feature type="transmembrane region" description="Helical" evidence="1">
    <location>
        <begin position="145"/>
        <end position="164"/>
    </location>
</feature>
<protein>
    <submittedName>
        <fullName evidence="2">Putative membrane protein</fullName>
    </submittedName>
</protein>
<evidence type="ECO:0000313" key="2">
    <source>
        <dbReference type="EMBL" id="KJV89273.1"/>
    </source>
</evidence>
<feature type="transmembrane region" description="Helical" evidence="1">
    <location>
        <begin position="20"/>
        <end position="41"/>
    </location>
</feature>
<comment type="caution">
    <text evidence="2">The sequence shown here is derived from an EMBL/GenBank/DDBJ whole genome shotgun (WGS) entry which is preliminary data.</text>
</comment>
<gene>
    <name evidence="2" type="ORF">RBEAN4_0244</name>
</gene>
<accession>A0A0F3Q9Q1</accession>
<keyword evidence="1" id="KW-1133">Transmembrane helix</keyword>
<dbReference type="RefSeq" id="WP_045798747.1">
    <property type="nucleotide sequence ID" value="NZ_LAOI01000001.1"/>
</dbReference>
<organism evidence="2 3">
    <name type="scientific">Rickettsia bellii str. RML An4</name>
    <dbReference type="NCBI Taxonomy" id="1359193"/>
    <lineage>
        <taxon>Bacteria</taxon>
        <taxon>Pseudomonadati</taxon>
        <taxon>Pseudomonadota</taxon>
        <taxon>Alphaproteobacteria</taxon>
        <taxon>Rickettsiales</taxon>
        <taxon>Rickettsiaceae</taxon>
        <taxon>Rickettsieae</taxon>
        <taxon>Rickettsia</taxon>
        <taxon>belli group</taxon>
    </lineage>
</organism>
<dbReference type="AlphaFoldDB" id="A0A0F3Q9Q1"/>
<sequence length="530" mass="61204">MSTEPRIQYAGIVDLAKGINIASEIVALIFTIPLIAGIIGLKGSTRSFFIPSIITTVTFISGKLFFDDELLIPINVVVNLISFFISHYILNKGFIMVKRDDPFISDSLIKSSYSSKLFTSLRSFSKQFINYSHPAIEDYHVSANLFALFIIFNYMLPIFIYSYAEPNLYHWILLLRIIGGLMCMGLMLGPYWSSILKKYFPVYYHLTLFYCLPFSTTFIFLLEKGNVEWLINITFAIILFIMLVNWIVFTVLSITGILLAFTTYYSLFNSFSMLSTHVIYTLTYTCFCSVIIGIIFVRRKQQYLYSLLNNQQELRELNNSTTDKLADALNYQEKLARGLGKEGLAILKQTQKIADNLRKQMIVDSSEEFVKACNKLTSITKYLEYVAIQAKDYIRLEVESFDINFLLNEVKAEIARSKNTLDLAFFNTANYKTIECDINLIKKLLINTIMQVCEYHLNNNYIRIFIDSTELWYRIDSIKNYTKKIPAIRFVITTLGKIDELPNFYMGDTTKAAFTINNKQDLYKAESIKR</sequence>
<name>A0A0F3Q9Q1_RICBE</name>
<dbReference type="Proteomes" id="UP000033661">
    <property type="component" value="Unassembled WGS sequence"/>
</dbReference>
<keyword evidence="1" id="KW-0812">Transmembrane</keyword>
<feature type="transmembrane region" description="Helical" evidence="1">
    <location>
        <begin position="170"/>
        <end position="190"/>
    </location>
</feature>
<reference evidence="2 3" key="1">
    <citation type="submission" date="2015-02" db="EMBL/GenBank/DDBJ databases">
        <title>Genome Sequencing of Rickettsiales.</title>
        <authorList>
            <person name="Daugherty S.C."/>
            <person name="Su Q."/>
            <person name="Abolude K."/>
            <person name="Beier-Sexton M."/>
            <person name="Carlyon J.A."/>
            <person name="Carter R."/>
            <person name="Day N.P."/>
            <person name="Dumler S.J."/>
            <person name="Dyachenko V."/>
            <person name="Godinez A."/>
            <person name="Kurtti T.J."/>
            <person name="Lichay M."/>
            <person name="Mullins K.E."/>
            <person name="Ott S."/>
            <person name="Pappas-Brown V."/>
            <person name="Paris D.H."/>
            <person name="Patel P."/>
            <person name="Richards A.L."/>
            <person name="Sadzewicz L."/>
            <person name="Sears K."/>
            <person name="Seidman D."/>
            <person name="Sengamalay N."/>
            <person name="Stenos J."/>
            <person name="Tallon L.J."/>
            <person name="Vincent G."/>
            <person name="Fraser C.M."/>
            <person name="Munderloh U."/>
            <person name="Dunning-Hotopp J.C."/>
        </authorList>
    </citation>
    <scope>NUCLEOTIDE SEQUENCE [LARGE SCALE GENOMIC DNA]</scope>
    <source>
        <strain evidence="2 3">RML An4</strain>
    </source>
</reference>
<keyword evidence="3" id="KW-1185">Reference proteome</keyword>
<dbReference type="PATRIC" id="fig|1359193.3.peg.233"/>
<feature type="transmembrane region" description="Helical" evidence="1">
    <location>
        <begin position="202"/>
        <end position="221"/>
    </location>
</feature>
<proteinExistence type="predicted"/>
<feature type="transmembrane region" description="Helical" evidence="1">
    <location>
        <begin position="278"/>
        <end position="297"/>
    </location>
</feature>
<feature type="transmembrane region" description="Helical" evidence="1">
    <location>
        <begin position="233"/>
        <end position="266"/>
    </location>
</feature>
<evidence type="ECO:0000313" key="3">
    <source>
        <dbReference type="Proteomes" id="UP000033661"/>
    </source>
</evidence>
<evidence type="ECO:0000256" key="1">
    <source>
        <dbReference type="SAM" id="Phobius"/>
    </source>
</evidence>
<feature type="transmembrane region" description="Helical" evidence="1">
    <location>
        <begin position="72"/>
        <end position="90"/>
    </location>
</feature>